<comment type="caution">
    <text evidence="1">The sequence shown here is derived from an EMBL/GenBank/DDBJ whole genome shotgun (WGS) entry which is preliminary data.</text>
</comment>
<accession>A0ACC1J874</accession>
<reference evidence="1" key="1">
    <citation type="submission" date="2022-07" db="EMBL/GenBank/DDBJ databases">
        <title>Phylogenomic reconstructions and comparative analyses of Kickxellomycotina fungi.</title>
        <authorList>
            <person name="Reynolds N.K."/>
            <person name="Stajich J.E."/>
            <person name="Barry K."/>
            <person name="Grigoriev I.V."/>
            <person name="Crous P."/>
            <person name="Smith M.E."/>
        </authorList>
    </citation>
    <scope>NUCLEOTIDE SEQUENCE</scope>
    <source>
        <strain evidence="1">NRRL 5244</strain>
    </source>
</reference>
<dbReference type="EMBL" id="JANBPW010002241">
    <property type="protein sequence ID" value="KAJ1941515.1"/>
    <property type="molecule type" value="Genomic_DNA"/>
</dbReference>
<dbReference type="Proteomes" id="UP001150603">
    <property type="component" value="Unassembled WGS sequence"/>
</dbReference>
<evidence type="ECO:0000313" key="2">
    <source>
        <dbReference type="Proteomes" id="UP001150603"/>
    </source>
</evidence>
<proteinExistence type="predicted"/>
<evidence type="ECO:0000313" key="1">
    <source>
        <dbReference type="EMBL" id="KAJ1941515.1"/>
    </source>
</evidence>
<organism evidence="1 2">
    <name type="scientific">Linderina macrospora</name>
    <dbReference type="NCBI Taxonomy" id="4868"/>
    <lineage>
        <taxon>Eukaryota</taxon>
        <taxon>Fungi</taxon>
        <taxon>Fungi incertae sedis</taxon>
        <taxon>Zoopagomycota</taxon>
        <taxon>Kickxellomycotina</taxon>
        <taxon>Kickxellomycetes</taxon>
        <taxon>Kickxellales</taxon>
        <taxon>Kickxellaceae</taxon>
        <taxon>Linderina</taxon>
    </lineage>
</organism>
<gene>
    <name evidence="1" type="primary">MCM5_1</name>
    <name evidence="1" type="ORF">FBU59_003478</name>
</gene>
<sequence>MAEQGWDAGKVYTRNVFSGEEVKEDQQQVQQSLFDFIQNFRDDNVFVYRDQLRRNLAVGDPVLDVSLQDLAGFDESLSQKLVNSPLEILPLFELAARNSARKIIAPNTEGLEDVPEVQVTIRSNTNVVNIRELGSSYISKLVCVSGI</sequence>
<name>A0ACC1J874_9FUNG</name>
<dbReference type="EC" id="3.6.4.12" evidence="1"/>
<feature type="non-terminal residue" evidence="1">
    <location>
        <position position="147"/>
    </location>
</feature>
<keyword evidence="2" id="KW-1185">Reference proteome</keyword>
<protein>
    <submittedName>
        <fullName evidence="1">Minichromosome maintenance protein 5</fullName>
        <ecNumber evidence="1">3.6.4.12</ecNumber>
    </submittedName>
</protein>
<keyword evidence="1" id="KW-0378">Hydrolase</keyword>